<reference evidence="1" key="1">
    <citation type="submission" date="2014-11" db="EMBL/GenBank/DDBJ databases">
        <authorList>
            <person name="Amaro Gonzalez C."/>
        </authorList>
    </citation>
    <scope>NUCLEOTIDE SEQUENCE</scope>
</reference>
<organism evidence="1">
    <name type="scientific">Anguilla anguilla</name>
    <name type="common">European freshwater eel</name>
    <name type="synonym">Muraena anguilla</name>
    <dbReference type="NCBI Taxonomy" id="7936"/>
    <lineage>
        <taxon>Eukaryota</taxon>
        <taxon>Metazoa</taxon>
        <taxon>Chordata</taxon>
        <taxon>Craniata</taxon>
        <taxon>Vertebrata</taxon>
        <taxon>Euteleostomi</taxon>
        <taxon>Actinopterygii</taxon>
        <taxon>Neopterygii</taxon>
        <taxon>Teleostei</taxon>
        <taxon>Anguilliformes</taxon>
        <taxon>Anguillidae</taxon>
        <taxon>Anguilla</taxon>
    </lineage>
</organism>
<protein>
    <submittedName>
        <fullName evidence="1">Uncharacterized protein</fullName>
    </submittedName>
</protein>
<dbReference type="EMBL" id="GBXM01103289">
    <property type="protein sequence ID" value="JAH05288.1"/>
    <property type="molecule type" value="Transcribed_RNA"/>
</dbReference>
<accession>A0A0E9PN92</accession>
<reference evidence="1" key="2">
    <citation type="journal article" date="2015" name="Fish Shellfish Immunol.">
        <title>Early steps in the European eel (Anguilla anguilla)-Vibrio vulnificus interaction in the gills: Role of the RtxA13 toxin.</title>
        <authorList>
            <person name="Callol A."/>
            <person name="Pajuelo D."/>
            <person name="Ebbesson L."/>
            <person name="Teles M."/>
            <person name="MacKenzie S."/>
            <person name="Amaro C."/>
        </authorList>
    </citation>
    <scope>NUCLEOTIDE SEQUENCE</scope>
</reference>
<dbReference type="AlphaFoldDB" id="A0A0E9PN92"/>
<evidence type="ECO:0000313" key="1">
    <source>
        <dbReference type="EMBL" id="JAH05288.1"/>
    </source>
</evidence>
<sequence>MFRAPNPLSYHHKRQIYLHLEDQRIVL</sequence>
<proteinExistence type="predicted"/>
<name>A0A0E9PN92_ANGAN</name>